<feature type="region of interest" description="Disordered" evidence="1">
    <location>
        <begin position="45"/>
        <end position="104"/>
    </location>
</feature>
<evidence type="ECO:0000313" key="2">
    <source>
        <dbReference type="EMBL" id="CAG5049128.1"/>
    </source>
</evidence>
<name>A0A8S3Y2G6_PARAO</name>
<feature type="compositionally biased region" description="Basic and acidic residues" evidence="1">
    <location>
        <begin position="67"/>
        <end position="81"/>
    </location>
</feature>
<sequence>MSEFKKLGIFPFNFEIIPRENFSKDVLERWEKHLSGSLREKIGKKEGKVKKKAEDSESYTTDVDSDNEVHYANSDESKCVEEEAEVLSASDNEDEMNKENKAEEETGPDINKWVIVKYILVKGHKYYVGFVQKQIDSRWEIKFVRRKGATFAWPIIGLYRRC</sequence>
<proteinExistence type="predicted"/>
<feature type="compositionally biased region" description="Basic and acidic residues" evidence="1">
    <location>
        <begin position="95"/>
        <end position="104"/>
    </location>
</feature>
<evidence type="ECO:0000313" key="3">
    <source>
        <dbReference type="Proteomes" id="UP000691718"/>
    </source>
</evidence>
<gene>
    <name evidence="2" type="ORF">PAPOLLO_LOCUS24402</name>
</gene>
<evidence type="ECO:0000256" key="1">
    <source>
        <dbReference type="SAM" id="MobiDB-lite"/>
    </source>
</evidence>
<dbReference type="EMBL" id="CAJQZP010001468">
    <property type="protein sequence ID" value="CAG5049128.1"/>
    <property type="molecule type" value="Genomic_DNA"/>
</dbReference>
<dbReference type="AlphaFoldDB" id="A0A8S3Y2G6"/>
<organism evidence="2 3">
    <name type="scientific">Parnassius apollo</name>
    <name type="common">Apollo butterfly</name>
    <name type="synonym">Papilio apollo</name>
    <dbReference type="NCBI Taxonomy" id="110799"/>
    <lineage>
        <taxon>Eukaryota</taxon>
        <taxon>Metazoa</taxon>
        <taxon>Ecdysozoa</taxon>
        <taxon>Arthropoda</taxon>
        <taxon>Hexapoda</taxon>
        <taxon>Insecta</taxon>
        <taxon>Pterygota</taxon>
        <taxon>Neoptera</taxon>
        <taxon>Endopterygota</taxon>
        <taxon>Lepidoptera</taxon>
        <taxon>Glossata</taxon>
        <taxon>Ditrysia</taxon>
        <taxon>Papilionoidea</taxon>
        <taxon>Papilionidae</taxon>
        <taxon>Parnassiinae</taxon>
        <taxon>Parnassini</taxon>
        <taxon>Parnassius</taxon>
        <taxon>Parnassius</taxon>
    </lineage>
</organism>
<keyword evidence="3" id="KW-1185">Reference proteome</keyword>
<comment type="caution">
    <text evidence="2">The sequence shown here is derived from an EMBL/GenBank/DDBJ whole genome shotgun (WGS) entry which is preliminary data.</text>
</comment>
<protein>
    <submittedName>
        <fullName evidence="2">(apollo) hypothetical protein</fullName>
    </submittedName>
</protein>
<dbReference type="Proteomes" id="UP000691718">
    <property type="component" value="Unassembled WGS sequence"/>
</dbReference>
<reference evidence="2" key="1">
    <citation type="submission" date="2021-04" db="EMBL/GenBank/DDBJ databases">
        <authorList>
            <person name="Tunstrom K."/>
        </authorList>
    </citation>
    <scope>NUCLEOTIDE SEQUENCE</scope>
</reference>
<dbReference type="OrthoDB" id="10072016at2759"/>
<accession>A0A8S3Y2G6</accession>